<feature type="binding site" evidence="8">
    <location>
        <position position="55"/>
    </location>
    <ligand>
        <name>S-adenosyl-L-methionine</name>
        <dbReference type="ChEBI" id="CHEBI:59789"/>
    </ligand>
</feature>
<keyword evidence="4 8" id="KW-0808">Transferase</keyword>
<dbReference type="GO" id="GO:0106340">
    <property type="term" value="F:tRNA (guanosine(34)-2'-O)-methyltransferase activity"/>
    <property type="evidence" value="ECO:0007669"/>
    <property type="project" value="UniProtKB-ARBA"/>
</dbReference>
<evidence type="ECO:0000256" key="3">
    <source>
        <dbReference type="ARBA" id="ARBA00022603"/>
    </source>
</evidence>
<dbReference type="InterPro" id="IPR050082">
    <property type="entry name" value="RNA_methyltr_RlmE"/>
</dbReference>
<dbReference type="HAMAP" id="MF_01547">
    <property type="entry name" value="RNA_methyltr_E"/>
    <property type="match status" value="1"/>
</dbReference>
<dbReference type="SUPFAM" id="SSF53335">
    <property type="entry name" value="S-adenosyl-L-methionine-dependent methyltransferases"/>
    <property type="match status" value="1"/>
</dbReference>
<dbReference type="HAMAP" id="MF_03162">
    <property type="entry name" value="RNA_methyltr_E_TRM7"/>
    <property type="match status" value="1"/>
</dbReference>
<evidence type="ECO:0000256" key="4">
    <source>
        <dbReference type="ARBA" id="ARBA00022679"/>
    </source>
</evidence>
<evidence type="ECO:0000256" key="5">
    <source>
        <dbReference type="ARBA" id="ARBA00022691"/>
    </source>
</evidence>
<feature type="binding site" evidence="8">
    <location>
        <position position="53"/>
    </location>
    <ligand>
        <name>S-adenosyl-L-methionine</name>
        <dbReference type="ChEBI" id="CHEBI:59789"/>
    </ligand>
</feature>
<dbReference type="PANTHER" id="PTHR10920:SF12">
    <property type="entry name" value="TRNA (CYTIDINE(32)_GUANOSINE(34)-2'-O)-METHYLTRANSFERASE-RELATED"/>
    <property type="match status" value="1"/>
</dbReference>
<dbReference type="Gene3D" id="3.40.50.150">
    <property type="entry name" value="Vaccinia Virus protein VP39"/>
    <property type="match status" value="1"/>
</dbReference>
<feature type="active site" description="Proton acceptor" evidence="8">
    <location>
        <position position="158"/>
    </location>
</feature>
<dbReference type="GO" id="GO:0002128">
    <property type="term" value="P:tRNA nucleoside ribose methylation"/>
    <property type="evidence" value="ECO:0007669"/>
    <property type="project" value="UniProtKB-UniRule"/>
</dbReference>
<dbReference type="EMBL" id="VJMJ01000012">
    <property type="protein sequence ID" value="KAF0743810.1"/>
    <property type="molecule type" value="Genomic_DNA"/>
</dbReference>
<dbReference type="InterPro" id="IPR002877">
    <property type="entry name" value="RNA_MeTrfase_FtsJ_dom"/>
</dbReference>
<dbReference type="PANTHER" id="PTHR10920">
    <property type="entry name" value="RIBOSOMAL RNA METHYLTRANSFERASE"/>
    <property type="match status" value="1"/>
</dbReference>
<keyword evidence="3 8" id="KW-0489">Methyltransferase</keyword>
<gene>
    <name evidence="11" type="ORF">Ae201684_001456</name>
</gene>
<dbReference type="VEuPathDB" id="FungiDB:AeMF1_002695"/>
<evidence type="ECO:0000256" key="2">
    <source>
        <dbReference type="ARBA" id="ARBA00022552"/>
    </source>
</evidence>
<evidence type="ECO:0000259" key="10">
    <source>
        <dbReference type="Pfam" id="PF01728"/>
    </source>
</evidence>
<evidence type="ECO:0000256" key="9">
    <source>
        <dbReference type="SAM" id="MobiDB-lite"/>
    </source>
</evidence>
<keyword evidence="2" id="KW-0698">rRNA processing</keyword>
<dbReference type="InterPro" id="IPR028590">
    <property type="entry name" value="RNA_methyltr_E_TRM7"/>
</dbReference>
<evidence type="ECO:0000256" key="1">
    <source>
        <dbReference type="ARBA" id="ARBA00022490"/>
    </source>
</evidence>
<keyword evidence="12" id="KW-1185">Reference proteome</keyword>
<dbReference type="GO" id="GO:0002181">
    <property type="term" value="P:cytoplasmic translation"/>
    <property type="evidence" value="ECO:0007669"/>
    <property type="project" value="UniProtKB-UniRule"/>
</dbReference>
<dbReference type="InterPro" id="IPR029063">
    <property type="entry name" value="SAM-dependent_MTases_sf"/>
</dbReference>
<sequence>MGKTSKDKRDIYYRKAKEQGYRARSAFKIIQLDDTFHLLQNVTRVVDLCAAPGGWTQVITERLQPSTNPNIQIVAVDLMEMAPLDHAVQIQGDITAQSTADAIISHFHGGKAQLVVSDGAPDVLGLHDLDEYLQAQLVLAALNISLHILEEGGTFVAKIFRGKEVSRLYAHLRLYFSDVVCAKPKASRNSSFESFVVCRGLRLDHSKPPSLALNLFDLPYVSEEERIIGATDVLFQSCGDVDGWDADQSYPIDDGDTYVHQEPLQKPINPPYAVAKKTKTK</sequence>
<comment type="function">
    <text evidence="8">Methylates the 2'-O-ribose of nucleotides at positions 32 and 34 of the tRNA anticodon loop of substrate tRNAs.</text>
</comment>
<proteinExistence type="inferred from homology"/>
<reference evidence="11 12" key="1">
    <citation type="submission" date="2019-07" db="EMBL/GenBank/DDBJ databases">
        <title>Genomics analysis of Aphanomyces spp. identifies a new class of oomycete effector associated with host adaptation.</title>
        <authorList>
            <person name="Gaulin E."/>
        </authorList>
    </citation>
    <scope>NUCLEOTIDE SEQUENCE [LARGE SCALE GENOMIC DNA]</scope>
    <source>
        <strain evidence="11 12">ATCC 201684</strain>
    </source>
</reference>
<comment type="subcellular location">
    <subcellularLocation>
        <location evidence="8">Cytoplasm</location>
    </subcellularLocation>
</comment>
<feature type="binding site" evidence="8">
    <location>
        <position position="118"/>
    </location>
    <ligand>
        <name>S-adenosyl-L-methionine</name>
        <dbReference type="ChEBI" id="CHEBI:59789"/>
    </ligand>
</feature>
<feature type="binding site" evidence="8">
    <location>
        <position position="77"/>
    </location>
    <ligand>
        <name>S-adenosyl-L-methionine</name>
        <dbReference type="ChEBI" id="CHEBI:59789"/>
    </ligand>
</feature>
<dbReference type="GO" id="GO:0006364">
    <property type="term" value="P:rRNA processing"/>
    <property type="evidence" value="ECO:0007669"/>
    <property type="project" value="UniProtKB-KW"/>
</dbReference>
<comment type="caution">
    <text evidence="11">The sequence shown here is derived from an EMBL/GenBank/DDBJ whole genome shotgun (WGS) entry which is preliminary data.</text>
</comment>
<accession>A0A6G0XTG1</accession>
<evidence type="ECO:0000256" key="6">
    <source>
        <dbReference type="ARBA" id="ARBA00022694"/>
    </source>
</evidence>
<evidence type="ECO:0000313" key="12">
    <source>
        <dbReference type="Proteomes" id="UP000481153"/>
    </source>
</evidence>
<organism evidence="11 12">
    <name type="scientific">Aphanomyces euteiches</name>
    <dbReference type="NCBI Taxonomy" id="100861"/>
    <lineage>
        <taxon>Eukaryota</taxon>
        <taxon>Sar</taxon>
        <taxon>Stramenopiles</taxon>
        <taxon>Oomycota</taxon>
        <taxon>Saprolegniomycetes</taxon>
        <taxon>Saprolegniales</taxon>
        <taxon>Verrucalvaceae</taxon>
        <taxon>Aphanomyces</taxon>
    </lineage>
</organism>
<name>A0A6G0XTG1_9STRA</name>
<feature type="domain" description="Ribosomal RNA methyltransferase FtsJ" evidence="10">
    <location>
        <begin position="21"/>
        <end position="200"/>
    </location>
</feature>
<comment type="catalytic activity">
    <reaction evidence="7 8">
        <text>cytidine(32)/guanosine(34) in tRNA + 2 S-adenosyl-L-methionine = 2'-O-methylcytidine(32)/2'-O-methylguanosine(34) in tRNA + 2 S-adenosyl-L-homocysteine + 2 H(+)</text>
        <dbReference type="Rhea" id="RHEA:42396"/>
        <dbReference type="Rhea" id="RHEA-COMP:10246"/>
        <dbReference type="Rhea" id="RHEA-COMP:10247"/>
        <dbReference type="ChEBI" id="CHEBI:15378"/>
        <dbReference type="ChEBI" id="CHEBI:57856"/>
        <dbReference type="ChEBI" id="CHEBI:59789"/>
        <dbReference type="ChEBI" id="CHEBI:74269"/>
        <dbReference type="ChEBI" id="CHEBI:74445"/>
        <dbReference type="ChEBI" id="CHEBI:74495"/>
        <dbReference type="ChEBI" id="CHEBI:82748"/>
        <dbReference type="EC" id="2.1.1.205"/>
    </reaction>
</comment>
<keyword evidence="6 8" id="KW-0819">tRNA processing</keyword>
<dbReference type="GO" id="GO:0005737">
    <property type="term" value="C:cytoplasm"/>
    <property type="evidence" value="ECO:0007669"/>
    <property type="project" value="UniProtKB-SubCell"/>
</dbReference>
<dbReference type="InterPro" id="IPR015507">
    <property type="entry name" value="rRNA-MeTfrase_E"/>
</dbReference>
<evidence type="ECO:0000313" key="11">
    <source>
        <dbReference type="EMBL" id="KAF0743810.1"/>
    </source>
</evidence>
<evidence type="ECO:0000256" key="7">
    <source>
        <dbReference type="ARBA" id="ARBA00048902"/>
    </source>
</evidence>
<dbReference type="Pfam" id="PF01728">
    <property type="entry name" value="FtsJ"/>
    <property type="match status" value="1"/>
</dbReference>
<dbReference type="Proteomes" id="UP000481153">
    <property type="component" value="Unassembled WGS sequence"/>
</dbReference>
<keyword evidence="5 8" id="KW-0949">S-adenosyl-L-methionine</keyword>
<keyword evidence="1 8" id="KW-0963">Cytoplasm</keyword>
<feature type="region of interest" description="Disordered" evidence="9">
    <location>
        <begin position="259"/>
        <end position="281"/>
    </location>
</feature>
<protein>
    <recommendedName>
        <fullName evidence="8">Putative tRNA (cytidine(32)/guanosine(34)-2'-O)-methyltransferase</fullName>
        <ecNumber evidence="8">2.1.1.205</ecNumber>
    </recommendedName>
    <alternativeName>
        <fullName evidence="8">2'-O-ribose RNA methyltransferase TRM7 homolog</fullName>
    </alternativeName>
</protein>
<dbReference type="AlphaFoldDB" id="A0A6G0XTG1"/>
<evidence type="ECO:0000256" key="8">
    <source>
        <dbReference type="HAMAP-Rule" id="MF_03162"/>
    </source>
</evidence>
<feature type="binding site" evidence="8">
    <location>
        <position position="93"/>
    </location>
    <ligand>
        <name>S-adenosyl-L-methionine</name>
        <dbReference type="ChEBI" id="CHEBI:59789"/>
    </ligand>
</feature>
<dbReference type="EC" id="2.1.1.205" evidence="8"/>
<dbReference type="FunFam" id="3.40.50.150:FF:000220">
    <property type="entry name" value="CAMK protein kinase"/>
    <property type="match status" value="1"/>
</dbReference>
<comment type="similarity">
    <text evidence="8">Belongs to the class I-like SAM-binding methyltransferase superfamily. RNA methyltransferase RlmE family. TRM7 subfamily.</text>
</comment>